<dbReference type="InterPro" id="IPR045755">
    <property type="entry name" value="FtsL-like"/>
</dbReference>
<accession>A0A6L3ZGT1</accession>
<organism evidence="3 4">
    <name type="scientific">Phaeocystidibacter marisrubri</name>
    <dbReference type="NCBI Taxonomy" id="1577780"/>
    <lineage>
        <taxon>Bacteria</taxon>
        <taxon>Pseudomonadati</taxon>
        <taxon>Bacteroidota</taxon>
        <taxon>Flavobacteriia</taxon>
        <taxon>Flavobacteriales</taxon>
        <taxon>Phaeocystidibacteraceae</taxon>
        <taxon>Phaeocystidibacter</taxon>
    </lineage>
</organism>
<keyword evidence="2" id="KW-0472">Membrane</keyword>
<dbReference type="OrthoDB" id="1132266at2"/>
<protein>
    <submittedName>
        <fullName evidence="3">S-adenosyl-methyltransferase</fullName>
    </submittedName>
</protein>
<comment type="caution">
    <text evidence="3">The sequence shown here is derived from an EMBL/GenBank/DDBJ whole genome shotgun (WGS) entry which is preliminary data.</text>
</comment>
<dbReference type="RefSeq" id="WP_151691411.1">
    <property type="nucleotide sequence ID" value="NZ_BMGX01000002.1"/>
</dbReference>
<evidence type="ECO:0000313" key="4">
    <source>
        <dbReference type="Proteomes" id="UP000484164"/>
    </source>
</evidence>
<evidence type="ECO:0000256" key="2">
    <source>
        <dbReference type="SAM" id="Phobius"/>
    </source>
</evidence>
<keyword evidence="3" id="KW-0808">Transferase</keyword>
<evidence type="ECO:0000256" key="1">
    <source>
        <dbReference type="SAM" id="Coils"/>
    </source>
</evidence>
<keyword evidence="1" id="KW-0175">Coiled coil</keyword>
<dbReference type="Proteomes" id="UP000484164">
    <property type="component" value="Unassembled WGS sequence"/>
</dbReference>
<gene>
    <name evidence="3" type="ORF">F8C82_00125</name>
</gene>
<feature type="transmembrane region" description="Helical" evidence="2">
    <location>
        <begin position="25"/>
        <end position="43"/>
    </location>
</feature>
<feature type="coiled-coil region" evidence="1">
    <location>
        <begin position="46"/>
        <end position="73"/>
    </location>
</feature>
<keyword evidence="2" id="KW-1133">Transmembrane helix</keyword>
<proteinExistence type="predicted"/>
<dbReference type="AlphaFoldDB" id="A0A6L3ZGT1"/>
<keyword evidence="2" id="KW-0812">Transmembrane</keyword>
<evidence type="ECO:0000313" key="3">
    <source>
        <dbReference type="EMBL" id="KAB2816839.1"/>
    </source>
</evidence>
<reference evidence="3 4" key="1">
    <citation type="submission" date="2019-10" db="EMBL/GenBank/DDBJ databases">
        <title>Genome sequence of Phaeocystidibacter marisrubri JCM30614 (type strain).</title>
        <authorList>
            <person name="Bowman J.P."/>
        </authorList>
    </citation>
    <scope>NUCLEOTIDE SEQUENCE [LARGE SCALE GENOMIC DNA]</scope>
    <source>
        <strain evidence="3 4">JCM 30614</strain>
    </source>
</reference>
<keyword evidence="4" id="KW-1185">Reference proteome</keyword>
<sequence length="107" mass="12034">MSKTGSAIADIVRGSFLGNERITKLLPFAVYVTFLALVVIYYSHSADRKVHRINALRTEVDELKSEYLDTKTRLMQLGLESTVEDRVAELGLKTSEHPPIELVVEND</sequence>
<dbReference type="GO" id="GO:0032259">
    <property type="term" value="P:methylation"/>
    <property type="evidence" value="ECO:0007669"/>
    <property type="project" value="UniProtKB-KW"/>
</dbReference>
<keyword evidence="3" id="KW-0489">Methyltransferase</keyword>
<dbReference type="EMBL" id="WBVQ01000001">
    <property type="protein sequence ID" value="KAB2816839.1"/>
    <property type="molecule type" value="Genomic_DNA"/>
</dbReference>
<name>A0A6L3ZGT1_9FLAO</name>
<dbReference type="Pfam" id="PF19579">
    <property type="entry name" value="FtsL_2"/>
    <property type="match status" value="1"/>
</dbReference>
<dbReference type="GO" id="GO:0008168">
    <property type="term" value="F:methyltransferase activity"/>
    <property type="evidence" value="ECO:0007669"/>
    <property type="project" value="UniProtKB-KW"/>
</dbReference>